<reference evidence="4" key="1">
    <citation type="submission" date="2016-10" db="EMBL/GenBank/DDBJ databases">
        <authorList>
            <person name="Varghese N."/>
            <person name="Submissions S."/>
        </authorList>
    </citation>
    <scope>NUCLEOTIDE SEQUENCE [LARGE SCALE GENOMIC DNA]</scope>
    <source>
        <strain evidence="4">B48,IBRC-M 10115,DSM 25386,CECT 8001</strain>
    </source>
</reference>
<feature type="transmembrane region" description="Helical" evidence="1">
    <location>
        <begin position="37"/>
        <end position="55"/>
    </location>
</feature>
<dbReference type="Pfam" id="PF07331">
    <property type="entry name" value="TctB"/>
    <property type="match status" value="1"/>
</dbReference>
<dbReference type="Proteomes" id="UP000198553">
    <property type="component" value="Unassembled WGS sequence"/>
</dbReference>
<gene>
    <name evidence="3" type="ORF">SAMN05192533_110168</name>
</gene>
<evidence type="ECO:0000256" key="1">
    <source>
        <dbReference type="SAM" id="Phobius"/>
    </source>
</evidence>
<dbReference type="RefSeq" id="WP_090747314.1">
    <property type="nucleotide sequence ID" value="NZ_FOBW01000010.1"/>
</dbReference>
<feature type="transmembrane region" description="Helical" evidence="1">
    <location>
        <begin position="130"/>
        <end position="149"/>
    </location>
</feature>
<keyword evidence="1" id="KW-0812">Transmembrane</keyword>
<protein>
    <submittedName>
        <fullName evidence="3">Tripartite tricarboxylate transporter TctB family protein</fullName>
    </submittedName>
</protein>
<keyword evidence="4" id="KW-1185">Reference proteome</keyword>
<organism evidence="3 4">
    <name type="scientific">Mesobacillus persicus</name>
    <dbReference type="NCBI Taxonomy" id="930146"/>
    <lineage>
        <taxon>Bacteria</taxon>
        <taxon>Bacillati</taxon>
        <taxon>Bacillota</taxon>
        <taxon>Bacilli</taxon>
        <taxon>Bacillales</taxon>
        <taxon>Bacillaceae</taxon>
        <taxon>Mesobacillus</taxon>
    </lineage>
</organism>
<feature type="domain" description="DUF1468" evidence="2">
    <location>
        <begin position="7"/>
        <end position="154"/>
    </location>
</feature>
<sequence>MLLERTISIFMIAFSTFFLVMSFQIENRSGDLIAPGSWPGALMTIMLVLSIVLLIKTFRVKETQVKTANEQAEDLANDEDELVYPKRFFYLFGTLVVYTLFLEYIGFIIATILFIFALSLIFGIGKWTRGLLTGFLATAGAVILFPILLNTPFPRGVGIFSTFSLLFY</sequence>
<keyword evidence="1" id="KW-0472">Membrane</keyword>
<dbReference type="OrthoDB" id="5873457at2"/>
<evidence type="ECO:0000313" key="4">
    <source>
        <dbReference type="Proteomes" id="UP000198553"/>
    </source>
</evidence>
<name>A0A1H8F1W8_9BACI</name>
<proteinExistence type="predicted"/>
<dbReference type="STRING" id="930146.SAMN05192533_110168"/>
<dbReference type="InterPro" id="IPR009936">
    <property type="entry name" value="DUF1468"/>
</dbReference>
<feature type="transmembrane region" description="Helical" evidence="1">
    <location>
        <begin position="95"/>
        <end position="124"/>
    </location>
</feature>
<keyword evidence="1" id="KW-1133">Transmembrane helix</keyword>
<feature type="transmembrane region" description="Helical" evidence="1">
    <location>
        <begin position="7"/>
        <end position="25"/>
    </location>
</feature>
<evidence type="ECO:0000313" key="3">
    <source>
        <dbReference type="EMBL" id="SEN24998.1"/>
    </source>
</evidence>
<accession>A0A1H8F1W8</accession>
<dbReference type="AlphaFoldDB" id="A0A1H8F1W8"/>
<evidence type="ECO:0000259" key="2">
    <source>
        <dbReference type="Pfam" id="PF07331"/>
    </source>
</evidence>
<dbReference type="EMBL" id="FOBW01000010">
    <property type="protein sequence ID" value="SEN24998.1"/>
    <property type="molecule type" value="Genomic_DNA"/>
</dbReference>